<evidence type="ECO:0000313" key="1">
    <source>
        <dbReference type="EMBL" id="KAG8660594.1"/>
    </source>
</evidence>
<comment type="caution">
    <text evidence="1">The sequence shown here is derived from an EMBL/GenBank/DDBJ whole genome shotgun (WGS) entry which is preliminary data.</text>
</comment>
<evidence type="ECO:0000313" key="2">
    <source>
        <dbReference type="Proteomes" id="UP000091857"/>
    </source>
</evidence>
<accession>A0ACB7I8P9</accession>
<name>A0ACB7I8P9_MANES</name>
<gene>
    <name evidence="1" type="ORF">MANES_02G178250v8</name>
</gene>
<dbReference type="EMBL" id="CM004388">
    <property type="protein sequence ID" value="KAG8660594.1"/>
    <property type="molecule type" value="Genomic_DNA"/>
</dbReference>
<sequence>MTRGRKKTLNSNTQTPTIPLAHRPITRSTTRGHNSLVSERAVMGDSVQDQLAKLFELLLAEQQANKDRNEKELESTKKGLQSSTTGSQAKSRRDTGISGASVSESSGGISIVPKFTKLDFPRYDGLEDPLGWLARCQYFFRHQQTPEEEKVSLASYHLEGIAQLLDDILDPNWDEFTHQCNLHFGPPIRSNKLGELAKLKQIGSVAKYQNHFEALVSRTGTLTQDQKVQLYLS</sequence>
<dbReference type="Proteomes" id="UP000091857">
    <property type="component" value="Chromosome 2"/>
</dbReference>
<reference evidence="2" key="1">
    <citation type="journal article" date="2016" name="Nat. Biotechnol.">
        <title>Sequencing wild and cultivated cassava and related species reveals extensive interspecific hybridization and genetic diversity.</title>
        <authorList>
            <person name="Bredeson J.V."/>
            <person name="Lyons J.B."/>
            <person name="Prochnik S.E."/>
            <person name="Wu G.A."/>
            <person name="Ha C.M."/>
            <person name="Edsinger-Gonzales E."/>
            <person name="Grimwood J."/>
            <person name="Schmutz J."/>
            <person name="Rabbi I.Y."/>
            <person name="Egesi C."/>
            <person name="Nauluvula P."/>
            <person name="Lebot V."/>
            <person name="Ndunguru J."/>
            <person name="Mkamilo G."/>
            <person name="Bart R.S."/>
            <person name="Setter T.L."/>
            <person name="Gleadow R.M."/>
            <person name="Kulakow P."/>
            <person name="Ferguson M.E."/>
            <person name="Rounsley S."/>
            <person name="Rokhsar D.S."/>
        </authorList>
    </citation>
    <scope>NUCLEOTIDE SEQUENCE [LARGE SCALE GENOMIC DNA]</scope>
    <source>
        <strain evidence="2">cv. AM560-2</strain>
    </source>
</reference>
<protein>
    <submittedName>
        <fullName evidence="1">Uncharacterized protein</fullName>
    </submittedName>
</protein>
<keyword evidence="2" id="KW-1185">Reference proteome</keyword>
<organism evidence="1 2">
    <name type="scientific">Manihot esculenta</name>
    <name type="common">Cassava</name>
    <name type="synonym">Jatropha manihot</name>
    <dbReference type="NCBI Taxonomy" id="3983"/>
    <lineage>
        <taxon>Eukaryota</taxon>
        <taxon>Viridiplantae</taxon>
        <taxon>Streptophyta</taxon>
        <taxon>Embryophyta</taxon>
        <taxon>Tracheophyta</taxon>
        <taxon>Spermatophyta</taxon>
        <taxon>Magnoliopsida</taxon>
        <taxon>eudicotyledons</taxon>
        <taxon>Gunneridae</taxon>
        <taxon>Pentapetalae</taxon>
        <taxon>rosids</taxon>
        <taxon>fabids</taxon>
        <taxon>Malpighiales</taxon>
        <taxon>Euphorbiaceae</taxon>
        <taxon>Crotonoideae</taxon>
        <taxon>Manihoteae</taxon>
        <taxon>Manihot</taxon>
    </lineage>
</organism>
<proteinExistence type="predicted"/>